<evidence type="ECO:0000313" key="3">
    <source>
        <dbReference type="Proteomes" id="UP000474567"/>
    </source>
</evidence>
<name>A0A9W4X4K6_9FLAO</name>
<keyword evidence="3" id="KW-1185">Reference proteome</keyword>
<dbReference type="Proteomes" id="UP000474567">
    <property type="component" value="Unassembled WGS sequence"/>
</dbReference>
<reference evidence="2" key="2">
    <citation type="submission" date="2022-09" db="EMBL/GenBank/DDBJ databases">
        <authorList>
            <person name="Duchaud E."/>
        </authorList>
    </citation>
    <scope>NUCLEOTIDE SEQUENCE</scope>
    <source>
        <strain evidence="2">TRV642</strain>
    </source>
</reference>
<dbReference type="AlphaFoldDB" id="A0A9W4X4K6"/>
<dbReference type="EMBL" id="CADCST010000083">
    <property type="protein sequence ID" value="CAA9198664.1"/>
    <property type="molecule type" value="Genomic_DNA"/>
</dbReference>
<evidence type="ECO:0000313" key="4">
    <source>
        <dbReference type="Proteomes" id="UP001152749"/>
    </source>
</evidence>
<evidence type="ECO:0000313" key="2">
    <source>
        <dbReference type="EMBL" id="CAI2768251.1"/>
    </source>
</evidence>
<proteinExistence type="predicted"/>
<protein>
    <submittedName>
        <fullName evidence="2">Uncharacterized protein</fullName>
    </submittedName>
</protein>
<sequence length="120" mass="13802">MKSFKFIGIFLLFLLPLVGGAEMVKTPVQLTICQEQENFLASEVPQYSSSALVTPKDLDIHFIVKKKIKHRATTSDSSTLKTPYFTKLVHFKIFENGLIYGIATIYQIQRHTHLHLYQLF</sequence>
<accession>A0A9W4X4K6</accession>
<evidence type="ECO:0000313" key="1">
    <source>
        <dbReference type="EMBL" id="CAA9198664.1"/>
    </source>
</evidence>
<dbReference type="RefSeq" id="WP_173966232.1">
    <property type="nucleotide sequence ID" value="NZ_CADCST010000083.1"/>
</dbReference>
<gene>
    <name evidence="1" type="ORF">FLACOL7796_02261</name>
    <name evidence="2" type="ORF">TRV642_3458</name>
</gene>
<reference evidence="1 3" key="1">
    <citation type="submission" date="2020-02" db="EMBL/GenBank/DDBJ databases">
        <authorList>
            <person name="Criscuolo A."/>
        </authorList>
    </citation>
    <scope>NUCLEOTIDE SEQUENCE [LARGE SCALE GENOMIC DNA]</scope>
    <source>
        <strain evidence="1">CECT7796</strain>
    </source>
</reference>
<dbReference type="EMBL" id="OX336425">
    <property type="protein sequence ID" value="CAI2768251.1"/>
    <property type="molecule type" value="Genomic_DNA"/>
</dbReference>
<dbReference type="KEGG" id="fcs:TRV642_3458"/>
<dbReference type="Proteomes" id="UP001152749">
    <property type="component" value="Chromosome"/>
</dbReference>
<organism evidence="2 4">
    <name type="scientific">Flavobacterium collinsii</name>
    <dbReference type="NCBI Taxonomy" id="1114861"/>
    <lineage>
        <taxon>Bacteria</taxon>
        <taxon>Pseudomonadati</taxon>
        <taxon>Bacteroidota</taxon>
        <taxon>Flavobacteriia</taxon>
        <taxon>Flavobacteriales</taxon>
        <taxon>Flavobacteriaceae</taxon>
        <taxon>Flavobacterium</taxon>
    </lineage>
</organism>